<dbReference type="Gene3D" id="3.30.70.920">
    <property type="match status" value="1"/>
</dbReference>
<accession>A0A7M3MG17</accession>
<name>A0A7M3MG17_9BACT</name>
<dbReference type="AlphaFoldDB" id="A0A7M3MG17"/>
<comment type="caution">
    <text evidence="2">The sequence shown here is derived from an EMBL/GenBank/DDBJ whole genome shotgun (WGS) entry which is preliminary data.</text>
</comment>
<dbReference type="EMBL" id="QMIE01000004">
    <property type="protein sequence ID" value="TVM18264.1"/>
    <property type="molecule type" value="Genomic_DNA"/>
</dbReference>
<dbReference type="Pfam" id="PF01037">
    <property type="entry name" value="AsnC_trans_reg"/>
    <property type="match status" value="1"/>
</dbReference>
<feature type="domain" description="Transcription regulator AsnC/Lrp ligand binding" evidence="1">
    <location>
        <begin position="6"/>
        <end position="76"/>
    </location>
</feature>
<dbReference type="RefSeq" id="WP_144302265.1">
    <property type="nucleotide sequence ID" value="NZ_QMIE01000004.1"/>
</dbReference>
<reference evidence="2 3" key="1">
    <citation type="submission" date="2018-06" db="EMBL/GenBank/DDBJ databases">
        <title>Complete genome of Desulfovibrio indonesiensis P37SLT.</title>
        <authorList>
            <person name="Crispim J.S."/>
            <person name="Vidigal P.M.P."/>
            <person name="Silva L.C.F."/>
            <person name="Laguardia C.N."/>
            <person name="Araujo L.C."/>
            <person name="Dias R.S."/>
            <person name="Sousa M.P."/>
            <person name="Paula S.O."/>
            <person name="Silva C."/>
        </authorList>
    </citation>
    <scope>NUCLEOTIDE SEQUENCE [LARGE SCALE GENOMIC DNA]</scope>
    <source>
        <strain evidence="2 3">P37SLT</strain>
    </source>
</reference>
<sequence>MTNAIVLINVESRQLQNVAQSLVDIDEVSEVYSVGGRFDLVAVIRARTNEAISDIVTDQFPQIDGIRNTETLIAFKVISKHDLERMFSIGAE</sequence>
<proteinExistence type="predicted"/>
<organism evidence="2 3">
    <name type="scientific">Oceanidesulfovibrio indonesiensis</name>
    <dbReference type="NCBI Taxonomy" id="54767"/>
    <lineage>
        <taxon>Bacteria</taxon>
        <taxon>Pseudomonadati</taxon>
        <taxon>Thermodesulfobacteriota</taxon>
        <taxon>Desulfovibrionia</taxon>
        <taxon>Desulfovibrionales</taxon>
        <taxon>Desulfovibrionaceae</taxon>
        <taxon>Oceanidesulfovibrio</taxon>
    </lineage>
</organism>
<evidence type="ECO:0000259" key="1">
    <source>
        <dbReference type="Pfam" id="PF01037"/>
    </source>
</evidence>
<protein>
    <submittedName>
        <fullName evidence="2">Lrp/AsnC family transcriptional regulator</fullName>
    </submittedName>
</protein>
<gene>
    <name evidence="2" type="ORF">DPQ33_05780</name>
</gene>
<dbReference type="SUPFAM" id="SSF54909">
    <property type="entry name" value="Dimeric alpha+beta barrel"/>
    <property type="match status" value="1"/>
</dbReference>
<dbReference type="OrthoDB" id="9799041at2"/>
<evidence type="ECO:0000313" key="2">
    <source>
        <dbReference type="EMBL" id="TVM18264.1"/>
    </source>
</evidence>
<dbReference type="InterPro" id="IPR019887">
    <property type="entry name" value="Tscrpt_reg_AsnC/Lrp_C"/>
</dbReference>
<dbReference type="Proteomes" id="UP000448292">
    <property type="component" value="Unassembled WGS sequence"/>
</dbReference>
<evidence type="ECO:0000313" key="3">
    <source>
        <dbReference type="Proteomes" id="UP000448292"/>
    </source>
</evidence>
<keyword evidence="3" id="KW-1185">Reference proteome</keyword>
<dbReference type="InterPro" id="IPR011008">
    <property type="entry name" value="Dimeric_a/b-barrel"/>
</dbReference>